<proteinExistence type="predicted"/>
<dbReference type="InterPro" id="IPR007497">
    <property type="entry name" value="SIMPL/DUF541"/>
</dbReference>
<dbReference type="Proteomes" id="UP000292627">
    <property type="component" value="Unassembled WGS sequence"/>
</dbReference>
<dbReference type="AlphaFoldDB" id="A0A4Q8LI28"/>
<comment type="caution">
    <text evidence="2">The sequence shown here is derived from an EMBL/GenBank/DDBJ whole genome shotgun (WGS) entry which is preliminary data.</text>
</comment>
<dbReference type="InterPro" id="IPR052022">
    <property type="entry name" value="26kDa_periplasmic_antigen"/>
</dbReference>
<dbReference type="GO" id="GO:0006974">
    <property type="term" value="P:DNA damage response"/>
    <property type="evidence" value="ECO:0007669"/>
    <property type="project" value="TreeGrafter"/>
</dbReference>
<dbReference type="RefSeq" id="WP_130550269.1">
    <property type="nucleotide sequence ID" value="NZ_SHMC01000001.1"/>
</dbReference>
<name>A0A4Q8LI28_9GAMM</name>
<sequence length="254" mass="27111">MKHRWILLALLFPVVASAQINSLPAQPHLLVKGEAHRAVSPDRFGVVVTLERVDPSPEIARGKVQADATGVLAAFHRHHALPGSIQAATMEIKPAHAYEAGREVFKGTEVTRRLAVAFGTLEDTRAFLGELKTSEFLQLSGITPGYRDEAALRATLKGEAAAQSRQAAEGLAKAYGVRLSGLYTISDVAPSFSYDIQAGTWRSPESPFPPAPPPPSADVGARVDPTLRPADGESLEAGTLTLSENVYAVFLIAQ</sequence>
<keyword evidence="1" id="KW-0732">Signal</keyword>
<evidence type="ECO:0000313" key="2">
    <source>
        <dbReference type="EMBL" id="TAA28788.1"/>
    </source>
</evidence>
<feature type="chain" id="PRO_5020918612" evidence="1">
    <location>
        <begin position="19"/>
        <end position="254"/>
    </location>
</feature>
<accession>A0A4Q8LI28</accession>
<reference evidence="2 3" key="1">
    <citation type="submission" date="2019-02" db="EMBL/GenBank/DDBJ databases">
        <title>WGS of Pseudoxanthomonas species novum from clinical isolates.</title>
        <authorList>
            <person name="Bernier A.-M."/>
            <person name="Bernard K."/>
            <person name="Vachon A."/>
        </authorList>
    </citation>
    <scope>NUCLEOTIDE SEQUENCE [LARGE SCALE GENOMIC DNA]</scope>
    <source>
        <strain evidence="2 3">NML171200</strain>
    </source>
</reference>
<dbReference type="EMBL" id="SHMC01000001">
    <property type="protein sequence ID" value="TAA28788.1"/>
    <property type="molecule type" value="Genomic_DNA"/>
</dbReference>
<feature type="signal peptide" evidence="1">
    <location>
        <begin position="1"/>
        <end position="18"/>
    </location>
</feature>
<dbReference type="PANTHER" id="PTHR34387">
    <property type="entry name" value="SLR1258 PROTEIN"/>
    <property type="match status" value="1"/>
</dbReference>
<dbReference type="Pfam" id="PF04402">
    <property type="entry name" value="SIMPL"/>
    <property type="match status" value="1"/>
</dbReference>
<organism evidence="2 3">
    <name type="scientific">Pseudoxanthomonas winnipegensis</name>
    <dbReference type="NCBI Taxonomy" id="2480810"/>
    <lineage>
        <taxon>Bacteria</taxon>
        <taxon>Pseudomonadati</taxon>
        <taxon>Pseudomonadota</taxon>
        <taxon>Gammaproteobacteria</taxon>
        <taxon>Lysobacterales</taxon>
        <taxon>Lysobacteraceae</taxon>
        <taxon>Pseudoxanthomonas</taxon>
    </lineage>
</organism>
<dbReference type="Gene3D" id="3.30.110.170">
    <property type="entry name" value="Protein of unknown function (DUF541), domain 1"/>
    <property type="match status" value="1"/>
</dbReference>
<evidence type="ECO:0000256" key="1">
    <source>
        <dbReference type="SAM" id="SignalP"/>
    </source>
</evidence>
<dbReference type="PANTHER" id="PTHR34387:SF2">
    <property type="entry name" value="SLR1258 PROTEIN"/>
    <property type="match status" value="1"/>
</dbReference>
<evidence type="ECO:0000313" key="3">
    <source>
        <dbReference type="Proteomes" id="UP000292627"/>
    </source>
</evidence>
<gene>
    <name evidence="2" type="ORF">EA660_04210</name>
</gene>
<dbReference type="Gene3D" id="3.30.70.2970">
    <property type="entry name" value="Protein of unknown function (DUF541), domain 2"/>
    <property type="match status" value="1"/>
</dbReference>
<dbReference type="OrthoDB" id="5985609at2"/>
<protein>
    <submittedName>
        <fullName evidence="2">DUF541 domain-containing protein</fullName>
    </submittedName>
</protein>